<evidence type="ECO:0000313" key="10">
    <source>
        <dbReference type="Proteomes" id="UP001144191"/>
    </source>
</evidence>
<dbReference type="EMBL" id="BRPB01000066">
    <property type="protein sequence ID" value="GLA52644.1"/>
    <property type="molecule type" value="Genomic_DNA"/>
</dbReference>
<dbReference type="PANTHER" id="PTHR28088">
    <property type="entry name" value="TRANSCRIPTIONAL ACTIVATOR HAA1-RELATED"/>
    <property type="match status" value="1"/>
</dbReference>
<keyword evidence="7" id="KW-0539">Nucleus</keyword>
<dbReference type="AlphaFoldDB" id="A0A3F3RKF8"/>
<dbReference type="Gene3D" id="3.90.430.10">
    <property type="entry name" value="Copper fist DNA-binding domain"/>
    <property type="match status" value="1"/>
</dbReference>
<protein>
    <submittedName>
        <fullName evidence="9">Uncharacterized protein</fullName>
    </submittedName>
</protein>
<keyword evidence="3" id="KW-0862">Zinc</keyword>
<dbReference type="SUPFAM" id="SSF57879">
    <property type="entry name" value="Zinc domain conserved in yeast copper-regulated transcription factors"/>
    <property type="match status" value="1"/>
</dbReference>
<dbReference type="GO" id="GO:0006879">
    <property type="term" value="P:intracellular iron ion homeostasis"/>
    <property type="evidence" value="ECO:0007669"/>
    <property type="project" value="TreeGrafter"/>
</dbReference>
<dbReference type="PANTHER" id="PTHR28088:SF5">
    <property type="entry name" value="TRANSCRIPTIONAL ACTIVATOR HAA1-RELATED"/>
    <property type="match status" value="1"/>
</dbReference>
<dbReference type="VEuPathDB" id="FungiDB:M747DRAFT_156332"/>
<comment type="subcellular location">
    <subcellularLocation>
        <location evidence="1">Nucleus</location>
    </subcellularLocation>
</comment>
<dbReference type="SMART" id="SM01090">
    <property type="entry name" value="Copper-fist"/>
    <property type="match status" value="1"/>
</dbReference>
<dbReference type="GO" id="GO:0045944">
    <property type="term" value="P:positive regulation of transcription by RNA polymerase II"/>
    <property type="evidence" value="ECO:0007669"/>
    <property type="project" value="TreeGrafter"/>
</dbReference>
<gene>
    <name evidence="9" type="ORF">AnigIFM63604_009516</name>
</gene>
<dbReference type="VEuPathDB" id="FungiDB:ASPNIDRAFT2_1145245"/>
<keyword evidence="6" id="KW-0804">Transcription</keyword>
<feature type="compositionally biased region" description="Basic and acidic residues" evidence="8">
    <location>
        <begin position="58"/>
        <end position="67"/>
    </location>
</feature>
<dbReference type="InterPro" id="IPR036395">
    <property type="entry name" value="Cu_fist_DNA-bd_dom_sf"/>
</dbReference>
<keyword evidence="4" id="KW-0186">Copper</keyword>
<name>A0A3F3RKF8_ASPNG</name>
<reference evidence="9" key="1">
    <citation type="submission" date="2022-07" db="EMBL/GenBank/DDBJ databases">
        <title>Taxonomy of Aspergillus series Nigri: significant species reduction supported by multi-species coalescent approaches.</title>
        <authorList>
            <person name="Bian C."/>
            <person name="Kusuya Y."/>
            <person name="Sklenar F."/>
            <person name="D'hooge E."/>
            <person name="Yaguchi T."/>
            <person name="Takahashi H."/>
            <person name="Hubka V."/>
        </authorList>
    </citation>
    <scope>NUCLEOTIDE SEQUENCE</scope>
    <source>
        <strain evidence="9">IFM 63604</strain>
    </source>
</reference>
<dbReference type="OrthoDB" id="5600085at2759"/>
<keyword evidence="2" id="KW-0479">Metal-binding</keyword>
<dbReference type="VEuPathDB" id="FungiDB:M747DRAFT_335348"/>
<comment type="caution">
    <text evidence="9">The sequence shown here is derived from an EMBL/GenBank/DDBJ whole genome shotgun (WGS) entry which is preliminary data.</text>
</comment>
<dbReference type="InterPro" id="IPR051763">
    <property type="entry name" value="Copper_Homeo_Regul"/>
</dbReference>
<dbReference type="InterPro" id="IPR001083">
    <property type="entry name" value="Cu_fist_DNA-bd_dom"/>
</dbReference>
<sequence>MLIDGEKWACEACVRGHRVTTCKHNDRPLIRINRKGRPFATCSICNCTPCESPEEHAKLKRETEHHHPSSSSKRAAGRSPRLSASPTTFLPIAPRPSISPSTSAAASANSPLPPAAAAAAAAAGAYASVSAATTLPGCTTATAAGYLSPPPIASLPPSFCSMAATHDSMAMAMANPLLVDAHRMYSDLAVSFADSNAIYALDEMGLDDVSATMLAADPVFQGNDWDWLHDDHHDGGVL</sequence>
<dbReference type="SMART" id="SM00412">
    <property type="entry name" value="Cu_FIST"/>
    <property type="match status" value="1"/>
</dbReference>
<evidence type="ECO:0000256" key="2">
    <source>
        <dbReference type="ARBA" id="ARBA00022723"/>
    </source>
</evidence>
<accession>A0A3F3RKF8</accession>
<evidence type="ECO:0000256" key="7">
    <source>
        <dbReference type="ARBA" id="ARBA00023242"/>
    </source>
</evidence>
<dbReference type="GO" id="GO:0006878">
    <property type="term" value="P:intracellular copper ion homeostasis"/>
    <property type="evidence" value="ECO:0007669"/>
    <property type="project" value="TreeGrafter"/>
</dbReference>
<dbReference type="PRINTS" id="PR00617">
    <property type="entry name" value="COPPERFIST"/>
</dbReference>
<dbReference type="GO" id="GO:0000978">
    <property type="term" value="F:RNA polymerase II cis-regulatory region sequence-specific DNA binding"/>
    <property type="evidence" value="ECO:0007669"/>
    <property type="project" value="TreeGrafter"/>
</dbReference>
<dbReference type="PROSITE" id="PS50073">
    <property type="entry name" value="COPPER_FIST_2"/>
    <property type="match status" value="1"/>
</dbReference>
<dbReference type="Pfam" id="PF00649">
    <property type="entry name" value="Copper-fist"/>
    <property type="match status" value="1"/>
</dbReference>
<evidence type="ECO:0000256" key="6">
    <source>
        <dbReference type="ARBA" id="ARBA00023163"/>
    </source>
</evidence>
<dbReference type="Proteomes" id="UP001144191">
    <property type="component" value="Unassembled WGS sequence"/>
</dbReference>
<dbReference type="GO" id="GO:0000981">
    <property type="term" value="F:DNA-binding transcription factor activity, RNA polymerase II-specific"/>
    <property type="evidence" value="ECO:0007669"/>
    <property type="project" value="TreeGrafter"/>
</dbReference>
<evidence type="ECO:0000256" key="5">
    <source>
        <dbReference type="ARBA" id="ARBA00023015"/>
    </source>
</evidence>
<feature type="region of interest" description="Disordered" evidence="8">
    <location>
        <begin position="58"/>
        <end position="110"/>
    </location>
</feature>
<organism evidence="9 10">
    <name type="scientific">Aspergillus niger</name>
    <dbReference type="NCBI Taxonomy" id="5061"/>
    <lineage>
        <taxon>Eukaryota</taxon>
        <taxon>Fungi</taxon>
        <taxon>Dikarya</taxon>
        <taxon>Ascomycota</taxon>
        <taxon>Pezizomycotina</taxon>
        <taxon>Eurotiomycetes</taxon>
        <taxon>Eurotiomycetidae</taxon>
        <taxon>Eurotiales</taxon>
        <taxon>Aspergillaceae</taxon>
        <taxon>Aspergillus</taxon>
        <taxon>Aspergillus subgen. Circumdati</taxon>
    </lineage>
</organism>
<proteinExistence type="predicted"/>
<dbReference type="FunFam" id="3.90.430.10:FF:000001">
    <property type="entry name" value="Copper fist DNA-binding protein"/>
    <property type="match status" value="1"/>
</dbReference>
<dbReference type="VEuPathDB" id="FungiDB:An10g00380"/>
<dbReference type="GO" id="GO:0005507">
    <property type="term" value="F:copper ion binding"/>
    <property type="evidence" value="ECO:0007669"/>
    <property type="project" value="InterPro"/>
</dbReference>
<evidence type="ECO:0000256" key="8">
    <source>
        <dbReference type="SAM" id="MobiDB-lite"/>
    </source>
</evidence>
<evidence type="ECO:0000256" key="1">
    <source>
        <dbReference type="ARBA" id="ARBA00004123"/>
    </source>
</evidence>
<evidence type="ECO:0000313" key="9">
    <source>
        <dbReference type="EMBL" id="GLA52644.1"/>
    </source>
</evidence>
<dbReference type="GO" id="GO:0005634">
    <property type="term" value="C:nucleus"/>
    <property type="evidence" value="ECO:0007669"/>
    <property type="project" value="UniProtKB-SubCell"/>
</dbReference>
<keyword evidence="5" id="KW-0805">Transcription regulation</keyword>
<evidence type="ECO:0000256" key="4">
    <source>
        <dbReference type="ARBA" id="ARBA00023008"/>
    </source>
</evidence>
<feature type="compositionally biased region" description="Low complexity" evidence="8">
    <location>
        <begin position="95"/>
        <end position="110"/>
    </location>
</feature>
<dbReference type="VEuPathDB" id="FungiDB:ATCC64974_63410"/>
<evidence type="ECO:0000256" key="3">
    <source>
        <dbReference type="ARBA" id="ARBA00022833"/>
    </source>
</evidence>